<keyword evidence="3" id="KW-1185">Reference proteome</keyword>
<reference evidence="2 3" key="1">
    <citation type="submission" date="2020-08" db="EMBL/GenBank/DDBJ databases">
        <title>Genome sequence of Rhizobiales bacterium strain IZ6.</title>
        <authorList>
            <person name="Nakai R."/>
            <person name="Naganuma T."/>
        </authorList>
    </citation>
    <scope>NUCLEOTIDE SEQUENCE [LARGE SCALE GENOMIC DNA]</scope>
    <source>
        <strain evidence="2 3">IZ6</strain>
    </source>
</reference>
<dbReference type="InterPro" id="IPR029058">
    <property type="entry name" value="AB_hydrolase_fold"/>
</dbReference>
<feature type="domain" description="AB hydrolase-1" evidence="1">
    <location>
        <begin position="41"/>
        <end position="287"/>
    </location>
</feature>
<dbReference type="Proteomes" id="UP000515317">
    <property type="component" value="Chromosome"/>
</dbReference>
<dbReference type="PANTHER" id="PTHR43329">
    <property type="entry name" value="EPOXIDE HYDROLASE"/>
    <property type="match status" value="1"/>
</dbReference>
<dbReference type="Gene3D" id="3.40.50.1820">
    <property type="entry name" value="alpha/beta hydrolase"/>
    <property type="match status" value="1"/>
</dbReference>
<organism evidence="2 3">
    <name type="scientific">Terrihabitans soli</name>
    <dbReference type="NCBI Taxonomy" id="708113"/>
    <lineage>
        <taxon>Bacteria</taxon>
        <taxon>Pseudomonadati</taxon>
        <taxon>Pseudomonadota</taxon>
        <taxon>Alphaproteobacteria</taxon>
        <taxon>Hyphomicrobiales</taxon>
        <taxon>Terrihabitans</taxon>
    </lineage>
</organism>
<name>A0A6S6QJH9_9HYPH</name>
<dbReference type="SUPFAM" id="SSF53474">
    <property type="entry name" value="alpha/beta-Hydrolases"/>
    <property type="match status" value="1"/>
</dbReference>
<dbReference type="KEGG" id="tso:IZ6_11890"/>
<dbReference type="EMBL" id="AP023361">
    <property type="protein sequence ID" value="BCJ90454.1"/>
    <property type="molecule type" value="Genomic_DNA"/>
</dbReference>
<gene>
    <name evidence="2" type="ORF">IZ6_11890</name>
</gene>
<evidence type="ECO:0000313" key="3">
    <source>
        <dbReference type="Proteomes" id="UP000515317"/>
    </source>
</evidence>
<accession>A0A6S6QJH9</accession>
<protein>
    <submittedName>
        <fullName evidence="2">Fluoroacetate dehalogenase</fullName>
    </submittedName>
</protein>
<evidence type="ECO:0000313" key="2">
    <source>
        <dbReference type="EMBL" id="BCJ90454.1"/>
    </source>
</evidence>
<dbReference type="AlphaFoldDB" id="A0A6S6QJH9"/>
<dbReference type="RefSeq" id="WP_222877081.1">
    <property type="nucleotide sequence ID" value="NZ_AP023361.1"/>
</dbReference>
<sequence length="313" mass="35219">MLTTVDVPPLVQSKSLMEGFERRRIKTRGAEINVAIAGSGPPLLLIHGNPLTLVSWHKVAPSLARDFTVVAIDMRGYGDSSKPDGLEDHSGYSFRAIGQDAFEVMDQLGFDKFAIAGHDRGARVGFRMALDKPERITRYCALDIVPTHHVLNNITLGWASESYHWFFMAQKAPFPEKLLGADLDYYMRYKLNKKGVGLEIFTKEAMDEYVRCATPEQIHAVCEDYRATITVDLEMDTADFGKKTISCPTLVLWGSNSHCGRHFKVIKAWSEWCDDLQGFAIPTGHYPAEHRPDLVYAAFWQFFRGEKVKTPAA</sequence>
<dbReference type="Pfam" id="PF00561">
    <property type="entry name" value="Abhydrolase_1"/>
    <property type="match status" value="1"/>
</dbReference>
<dbReference type="InterPro" id="IPR000073">
    <property type="entry name" value="AB_hydrolase_1"/>
</dbReference>
<evidence type="ECO:0000259" key="1">
    <source>
        <dbReference type="Pfam" id="PF00561"/>
    </source>
</evidence>
<proteinExistence type="predicted"/>